<organism evidence="1 2">
    <name type="scientific">Arthrobacter horti</name>
    <dbReference type="NCBI Taxonomy" id="3068273"/>
    <lineage>
        <taxon>Bacteria</taxon>
        <taxon>Bacillati</taxon>
        <taxon>Actinomycetota</taxon>
        <taxon>Actinomycetes</taxon>
        <taxon>Micrococcales</taxon>
        <taxon>Micrococcaceae</taxon>
        <taxon>Arthrobacter</taxon>
    </lineage>
</organism>
<protein>
    <submittedName>
        <fullName evidence="1">Uncharacterized protein</fullName>
    </submittedName>
</protein>
<gene>
    <name evidence="1" type="ORF">Q9R02_03130</name>
</gene>
<accession>A0ABT9IKN6</accession>
<sequence>MPTLQPHPAAFGLTVMELPFVTARVVPESGAIAKVAALTSWPGHDAAAAPKTD</sequence>
<proteinExistence type="predicted"/>
<evidence type="ECO:0000313" key="2">
    <source>
        <dbReference type="Proteomes" id="UP001232725"/>
    </source>
</evidence>
<evidence type="ECO:0000313" key="1">
    <source>
        <dbReference type="EMBL" id="MDP5226143.1"/>
    </source>
</evidence>
<dbReference type="EMBL" id="JAVALS010000001">
    <property type="protein sequence ID" value="MDP5226143.1"/>
    <property type="molecule type" value="Genomic_DNA"/>
</dbReference>
<name>A0ABT9IKN6_9MICC</name>
<dbReference type="Proteomes" id="UP001232725">
    <property type="component" value="Unassembled WGS sequence"/>
</dbReference>
<keyword evidence="2" id="KW-1185">Reference proteome</keyword>
<reference evidence="1 2" key="1">
    <citation type="submission" date="2023-08" db="EMBL/GenBank/DDBJ databases">
        <title>Arthrobacter horti sp. nov., isolated from forest soil.</title>
        <authorList>
            <person name="Park M."/>
        </authorList>
    </citation>
    <scope>NUCLEOTIDE SEQUENCE [LARGE SCALE GENOMIC DNA]</scope>
    <source>
        <strain evidence="1 2">YJM1</strain>
    </source>
</reference>
<dbReference type="RefSeq" id="WP_305995166.1">
    <property type="nucleotide sequence ID" value="NZ_JAVALS010000001.1"/>
</dbReference>
<comment type="caution">
    <text evidence="1">The sequence shown here is derived from an EMBL/GenBank/DDBJ whole genome shotgun (WGS) entry which is preliminary data.</text>
</comment>